<dbReference type="AlphaFoldDB" id="A0A8H4QHW6"/>
<evidence type="ECO:0000256" key="2">
    <source>
        <dbReference type="ARBA" id="ARBA00022771"/>
    </source>
</evidence>
<dbReference type="SUPFAM" id="SSF144232">
    <property type="entry name" value="HIT/MYND zinc finger-like"/>
    <property type="match status" value="1"/>
</dbReference>
<evidence type="ECO:0000313" key="7">
    <source>
        <dbReference type="Proteomes" id="UP000521872"/>
    </source>
</evidence>
<evidence type="ECO:0000256" key="4">
    <source>
        <dbReference type="PROSITE-ProRule" id="PRU00134"/>
    </source>
</evidence>
<reference evidence="6 7" key="1">
    <citation type="submission" date="2019-12" db="EMBL/GenBank/DDBJ databases">
        <authorList>
            <person name="Floudas D."/>
            <person name="Bentzer J."/>
            <person name="Ahren D."/>
            <person name="Johansson T."/>
            <person name="Persson P."/>
            <person name="Tunlid A."/>
        </authorList>
    </citation>
    <scope>NUCLEOTIDE SEQUENCE [LARGE SCALE GENOMIC DNA]</scope>
    <source>
        <strain evidence="6 7">CBS 102.39</strain>
    </source>
</reference>
<dbReference type="GO" id="GO:0008270">
    <property type="term" value="F:zinc ion binding"/>
    <property type="evidence" value="ECO:0007669"/>
    <property type="project" value="UniProtKB-KW"/>
</dbReference>
<evidence type="ECO:0000256" key="1">
    <source>
        <dbReference type="ARBA" id="ARBA00022723"/>
    </source>
</evidence>
<name>A0A8H4QHW6_9AGAR</name>
<proteinExistence type="predicted"/>
<accession>A0A8H4QHW6</accession>
<keyword evidence="2 4" id="KW-0863">Zinc-finger</keyword>
<dbReference type="EMBL" id="JAACJL010000058">
    <property type="protein sequence ID" value="KAF4611244.1"/>
    <property type="molecule type" value="Genomic_DNA"/>
</dbReference>
<gene>
    <name evidence="6" type="ORF">D9613_007247</name>
</gene>
<keyword evidence="1" id="KW-0479">Metal-binding</keyword>
<evidence type="ECO:0000256" key="3">
    <source>
        <dbReference type="ARBA" id="ARBA00022833"/>
    </source>
</evidence>
<protein>
    <recommendedName>
        <fullName evidence="5">MYND-type domain-containing protein</fullName>
    </recommendedName>
</protein>
<organism evidence="6 7">
    <name type="scientific">Agrocybe pediades</name>
    <dbReference type="NCBI Taxonomy" id="84607"/>
    <lineage>
        <taxon>Eukaryota</taxon>
        <taxon>Fungi</taxon>
        <taxon>Dikarya</taxon>
        <taxon>Basidiomycota</taxon>
        <taxon>Agaricomycotina</taxon>
        <taxon>Agaricomycetes</taxon>
        <taxon>Agaricomycetidae</taxon>
        <taxon>Agaricales</taxon>
        <taxon>Agaricineae</taxon>
        <taxon>Strophariaceae</taxon>
        <taxon>Agrocybe</taxon>
    </lineage>
</organism>
<keyword evidence="3" id="KW-0862">Zinc</keyword>
<evidence type="ECO:0000313" key="6">
    <source>
        <dbReference type="EMBL" id="KAF4611244.1"/>
    </source>
</evidence>
<dbReference type="PROSITE" id="PS50865">
    <property type="entry name" value="ZF_MYND_2"/>
    <property type="match status" value="1"/>
</dbReference>
<evidence type="ECO:0000259" key="5">
    <source>
        <dbReference type="PROSITE" id="PS50865"/>
    </source>
</evidence>
<dbReference type="Proteomes" id="UP000521872">
    <property type="component" value="Unassembled WGS sequence"/>
</dbReference>
<keyword evidence="7" id="KW-1185">Reference proteome</keyword>
<dbReference type="Gene3D" id="6.10.140.2220">
    <property type="match status" value="1"/>
</dbReference>
<dbReference type="Pfam" id="PF01753">
    <property type="entry name" value="zf-MYND"/>
    <property type="match status" value="1"/>
</dbReference>
<feature type="domain" description="MYND-type" evidence="5">
    <location>
        <begin position="246"/>
        <end position="282"/>
    </location>
</feature>
<comment type="caution">
    <text evidence="6">The sequence shown here is derived from an EMBL/GenBank/DDBJ whole genome shotgun (WGS) entry which is preliminary data.</text>
</comment>
<dbReference type="InterPro" id="IPR002893">
    <property type="entry name" value="Znf_MYND"/>
</dbReference>
<dbReference type="PROSITE" id="PS01360">
    <property type="entry name" value="ZF_MYND_1"/>
    <property type="match status" value="1"/>
</dbReference>
<sequence length="409" mass="46154">MPSKDISRGDLLILLASMNVVIPEDTKMTAEQLSKRLGEAFDTAQQLSENLDSPTVDATTLPKWIPRKGETLFEVTQQGNLVEGFTGEMRQPKQGGMALKVDTFKEMRQSVLGIAYACDKGINEIFLRDANNRWAVFIKIMAAYEVKNEVPLFFFFYTELSSTSSEDLDEQIRETSSSGETMTLAISDLERRALLKLFSRNSKNIDHSVVKKAQNELTKTGLHPSFVLPLCPLNMRDLGKLTDPGCAVCGKKNTNRCVQCLMIAYCGKECQTADWPSHKEACKSVKGGTWQKMTLSPSALPFFSMLNARDTKFRGKGVNTHDAPPPDAHKGKMFLAKFQLPLSGLGDMLVYDRQRTFTLCWKPTSQPALYQEAARMIGHRMKFYRWMRRTGDYDFEICLDRAPPQDPVW</sequence>